<dbReference type="Gramene" id="AET7Gv21235300.1">
    <property type="protein sequence ID" value="AET7Gv21235300.1"/>
    <property type="gene ID" value="AET7Gv21235300"/>
</dbReference>
<protein>
    <submittedName>
        <fullName evidence="2">Uncharacterized protein</fullName>
    </submittedName>
</protein>
<organism evidence="2 3">
    <name type="scientific">Aegilops tauschii subsp. strangulata</name>
    <name type="common">Goatgrass</name>
    <dbReference type="NCBI Taxonomy" id="200361"/>
    <lineage>
        <taxon>Eukaryota</taxon>
        <taxon>Viridiplantae</taxon>
        <taxon>Streptophyta</taxon>
        <taxon>Embryophyta</taxon>
        <taxon>Tracheophyta</taxon>
        <taxon>Spermatophyta</taxon>
        <taxon>Magnoliopsida</taxon>
        <taxon>Liliopsida</taxon>
        <taxon>Poales</taxon>
        <taxon>Poaceae</taxon>
        <taxon>BOP clade</taxon>
        <taxon>Pooideae</taxon>
        <taxon>Triticodae</taxon>
        <taxon>Triticeae</taxon>
        <taxon>Triticinae</taxon>
        <taxon>Aegilops</taxon>
    </lineage>
</organism>
<evidence type="ECO:0000256" key="1">
    <source>
        <dbReference type="SAM" id="MobiDB-lite"/>
    </source>
</evidence>
<dbReference type="PANTHER" id="PTHR34374:SF1">
    <property type="entry name" value="LARGE RIBOSOMAL RNA SUBUNIT ACCUMULATION PROTEIN YCED HOMOLOG 1, CHLOROPLASTIC"/>
    <property type="match status" value="1"/>
</dbReference>
<dbReference type="AlphaFoldDB" id="A0A453T4E8"/>
<accession>A0A453T4E8</accession>
<feature type="region of interest" description="Disordered" evidence="1">
    <location>
        <begin position="32"/>
        <end position="86"/>
    </location>
</feature>
<proteinExistence type="predicted"/>
<dbReference type="EnsemblPlants" id="AET7Gv21235300.1">
    <property type="protein sequence ID" value="AET7Gv21235300.1"/>
    <property type="gene ID" value="AET7Gv21235300"/>
</dbReference>
<feature type="compositionally biased region" description="Acidic residues" evidence="1">
    <location>
        <begin position="75"/>
        <end position="86"/>
    </location>
</feature>
<sequence>ISPYSLEKEREKEDEKMVYYPLAAAVRCHCPPLLHPRRAPPATAATPLRRRPLQLRPLTSSPGLRTRGRRHAVDPEDDGGEDDGFLTLDLEDFEGFADGDGEEEGPSPWEGAVVYRRDASAQHVEYATTLERLGLADLSSPHSRAHAAAMGIMPP</sequence>
<reference evidence="2" key="3">
    <citation type="journal article" date="2017" name="Nature">
        <title>Genome sequence of the progenitor of the wheat D genome Aegilops tauschii.</title>
        <authorList>
            <person name="Luo M.C."/>
            <person name="Gu Y.Q."/>
            <person name="Puiu D."/>
            <person name="Wang H."/>
            <person name="Twardziok S.O."/>
            <person name="Deal K.R."/>
            <person name="Huo N."/>
            <person name="Zhu T."/>
            <person name="Wang L."/>
            <person name="Wang Y."/>
            <person name="McGuire P.E."/>
            <person name="Liu S."/>
            <person name="Long H."/>
            <person name="Ramasamy R.K."/>
            <person name="Rodriguez J.C."/>
            <person name="Van S.L."/>
            <person name="Yuan L."/>
            <person name="Wang Z."/>
            <person name="Xia Z."/>
            <person name="Xiao L."/>
            <person name="Anderson O.D."/>
            <person name="Ouyang S."/>
            <person name="Liang Y."/>
            <person name="Zimin A.V."/>
            <person name="Pertea G."/>
            <person name="Qi P."/>
            <person name="Bennetzen J.L."/>
            <person name="Dai X."/>
            <person name="Dawson M.W."/>
            <person name="Muller H.G."/>
            <person name="Kugler K."/>
            <person name="Rivarola-Duarte L."/>
            <person name="Spannagl M."/>
            <person name="Mayer K.F.X."/>
            <person name="Lu F.H."/>
            <person name="Bevan M.W."/>
            <person name="Leroy P."/>
            <person name="Li P."/>
            <person name="You F.M."/>
            <person name="Sun Q."/>
            <person name="Liu Z."/>
            <person name="Lyons E."/>
            <person name="Wicker T."/>
            <person name="Salzberg S.L."/>
            <person name="Devos K.M."/>
            <person name="Dvorak J."/>
        </authorList>
    </citation>
    <scope>NUCLEOTIDE SEQUENCE [LARGE SCALE GENOMIC DNA]</scope>
    <source>
        <strain evidence="2">cv. AL8/78</strain>
    </source>
</reference>
<reference evidence="3" key="1">
    <citation type="journal article" date="2014" name="Science">
        <title>Ancient hybridizations among the ancestral genomes of bread wheat.</title>
        <authorList>
            <consortium name="International Wheat Genome Sequencing Consortium,"/>
            <person name="Marcussen T."/>
            <person name="Sandve S.R."/>
            <person name="Heier L."/>
            <person name="Spannagl M."/>
            <person name="Pfeifer M."/>
            <person name="Jakobsen K.S."/>
            <person name="Wulff B.B."/>
            <person name="Steuernagel B."/>
            <person name="Mayer K.F."/>
            <person name="Olsen O.A."/>
        </authorList>
    </citation>
    <scope>NUCLEOTIDE SEQUENCE [LARGE SCALE GENOMIC DNA]</scope>
    <source>
        <strain evidence="3">cv. AL8/78</strain>
    </source>
</reference>
<evidence type="ECO:0000313" key="2">
    <source>
        <dbReference type="EnsemblPlants" id="AET7Gv21235300.1"/>
    </source>
</evidence>
<evidence type="ECO:0000313" key="3">
    <source>
        <dbReference type="Proteomes" id="UP000015105"/>
    </source>
</evidence>
<reference evidence="2" key="4">
    <citation type="submission" date="2019-03" db="UniProtKB">
        <authorList>
            <consortium name="EnsemblPlants"/>
        </authorList>
    </citation>
    <scope>IDENTIFICATION</scope>
</reference>
<reference evidence="3" key="2">
    <citation type="journal article" date="2017" name="Nat. Plants">
        <title>The Aegilops tauschii genome reveals multiple impacts of transposons.</title>
        <authorList>
            <person name="Zhao G."/>
            <person name="Zou C."/>
            <person name="Li K."/>
            <person name="Wang K."/>
            <person name="Li T."/>
            <person name="Gao L."/>
            <person name="Zhang X."/>
            <person name="Wang H."/>
            <person name="Yang Z."/>
            <person name="Liu X."/>
            <person name="Jiang W."/>
            <person name="Mao L."/>
            <person name="Kong X."/>
            <person name="Jiao Y."/>
            <person name="Jia J."/>
        </authorList>
    </citation>
    <scope>NUCLEOTIDE SEQUENCE [LARGE SCALE GENOMIC DNA]</scope>
    <source>
        <strain evidence="3">cv. AL8/78</strain>
    </source>
</reference>
<reference evidence="2" key="5">
    <citation type="journal article" date="2021" name="G3 (Bethesda)">
        <title>Aegilops tauschii genome assembly Aet v5.0 features greater sequence contiguity and improved annotation.</title>
        <authorList>
            <person name="Wang L."/>
            <person name="Zhu T."/>
            <person name="Rodriguez J.C."/>
            <person name="Deal K.R."/>
            <person name="Dubcovsky J."/>
            <person name="McGuire P.E."/>
            <person name="Lux T."/>
            <person name="Spannagl M."/>
            <person name="Mayer K.F.X."/>
            <person name="Baldrich P."/>
            <person name="Meyers B.C."/>
            <person name="Huo N."/>
            <person name="Gu Y.Q."/>
            <person name="Zhou H."/>
            <person name="Devos K.M."/>
            <person name="Bennetzen J.L."/>
            <person name="Unver T."/>
            <person name="Budak H."/>
            <person name="Gulick P.J."/>
            <person name="Galiba G."/>
            <person name="Kalapos B."/>
            <person name="Nelson D.R."/>
            <person name="Li P."/>
            <person name="You F.M."/>
            <person name="Luo M.C."/>
            <person name="Dvorak J."/>
        </authorList>
    </citation>
    <scope>NUCLEOTIDE SEQUENCE [LARGE SCALE GENOMIC DNA]</scope>
    <source>
        <strain evidence="2">cv. AL8/78</strain>
    </source>
</reference>
<dbReference type="Proteomes" id="UP000015105">
    <property type="component" value="Chromosome 7D"/>
</dbReference>
<keyword evidence="3" id="KW-1185">Reference proteome</keyword>
<name>A0A453T4E8_AEGTS</name>
<dbReference type="PANTHER" id="PTHR34374">
    <property type="entry name" value="LARGE RIBOSOMAL RNA SUBUNIT ACCUMULATION PROTEIN YCED HOMOLOG 1, CHLOROPLASTIC"/>
    <property type="match status" value="1"/>
</dbReference>